<dbReference type="PANTHER" id="PTHR10986">
    <property type="entry name" value="39S RIBOSOMAL PROTEIN L20"/>
    <property type="match status" value="1"/>
</dbReference>
<dbReference type="GO" id="GO:0019843">
    <property type="term" value="F:rRNA binding"/>
    <property type="evidence" value="ECO:0007669"/>
    <property type="project" value="InterPro"/>
</dbReference>
<evidence type="ECO:0000256" key="2">
    <source>
        <dbReference type="ARBA" id="ARBA00022980"/>
    </source>
</evidence>
<dbReference type="InterPro" id="IPR005813">
    <property type="entry name" value="Ribosomal_bL20"/>
</dbReference>
<name>A0A7S3ZJ36_9STRA</name>
<dbReference type="Gene3D" id="6.10.160.10">
    <property type="match status" value="1"/>
</dbReference>
<accession>A0A7S3ZJ36</accession>
<keyword evidence="2 4" id="KW-0689">Ribosomal protein</keyword>
<dbReference type="Pfam" id="PF00453">
    <property type="entry name" value="Ribosomal_L20"/>
    <property type="match status" value="1"/>
</dbReference>
<gene>
    <name evidence="5" type="ORF">PCAL00307_LOCUS232</name>
</gene>
<dbReference type="NCBIfam" id="TIGR01032">
    <property type="entry name" value="rplT_bact"/>
    <property type="match status" value="1"/>
</dbReference>
<dbReference type="Gene3D" id="1.10.1900.20">
    <property type="entry name" value="Ribosomal protein L20"/>
    <property type="match status" value="1"/>
</dbReference>
<dbReference type="FunFam" id="1.10.1900.20:FF:000001">
    <property type="entry name" value="50S ribosomal protein L20"/>
    <property type="match status" value="1"/>
</dbReference>
<comment type="similarity">
    <text evidence="1 4">Belongs to the bacterial ribosomal protein bL20 family.</text>
</comment>
<dbReference type="GO" id="GO:1990904">
    <property type="term" value="C:ribonucleoprotein complex"/>
    <property type="evidence" value="ECO:0007669"/>
    <property type="project" value="UniProtKB-KW"/>
</dbReference>
<evidence type="ECO:0000256" key="3">
    <source>
        <dbReference type="ARBA" id="ARBA00023274"/>
    </source>
</evidence>
<dbReference type="GO" id="GO:0006412">
    <property type="term" value="P:translation"/>
    <property type="evidence" value="ECO:0007669"/>
    <property type="project" value="InterPro"/>
</dbReference>
<proteinExistence type="inferred from homology"/>
<keyword evidence="3 4" id="KW-0687">Ribonucleoprotein</keyword>
<dbReference type="SUPFAM" id="SSF74731">
    <property type="entry name" value="Ribosomal protein L20"/>
    <property type="match status" value="1"/>
</dbReference>
<dbReference type="CDD" id="cd07026">
    <property type="entry name" value="Ribosomal_L20"/>
    <property type="match status" value="1"/>
</dbReference>
<dbReference type="GO" id="GO:0005840">
    <property type="term" value="C:ribosome"/>
    <property type="evidence" value="ECO:0007669"/>
    <property type="project" value="UniProtKB-KW"/>
</dbReference>
<protein>
    <recommendedName>
        <fullName evidence="6">50S ribosomal protein L20</fullName>
    </recommendedName>
</protein>
<dbReference type="GO" id="GO:0003735">
    <property type="term" value="F:structural constituent of ribosome"/>
    <property type="evidence" value="ECO:0007669"/>
    <property type="project" value="InterPro"/>
</dbReference>
<dbReference type="HAMAP" id="MF_00382">
    <property type="entry name" value="Ribosomal_bL20"/>
    <property type="match status" value="1"/>
</dbReference>
<evidence type="ECO:0000256" key="4">
    <source>
        <dbReference type="RuleBase" id="RU000561"/>
    </source>
</evidence>
<dbReference type="AlphaFoldDB" id="A0A7S3ZJ36"/>
<evidence type="ECO:0000313" key="5">
    <source>
        <dbReference type="EMBL" id="CAE0684798.1"/>
    </source>
</evidence>
<dbReference type="PRINTS" id="PR00062">
    <property type="entry name" value="RIBOSOMALL20"/>
</dbReference>
<dbReference type="InterPro" id="IPR035566">
    <property type="entry name" value="Ribosomal_protein_bL20_C"/>
</dbReference>
<evidence type="ECO:0000256" key="1">
    <source>
        <dbReference type="ARBA" id="ARBA00007698"/>
    </source>
</evidence>
<evidence type="ECO:0008006" key="6">
    <source>
        <dbReference type="Google" id="ProtNLM"/>
    </source>
</evidence>
<reference evidence="5" key="1">
    <citation type="submission" date="2021-01" db="EMBL/GenBank/DDBJ databases">
        <authorList>
            <person name="Corre E."/>
            <person name="Pelletier E."/>
            <person name="Niang G."/>
            <person name="Scheremetjew M."/>
            <person name="Finn R."/>
            <person name="Kale V."/>
            <person name="Holt S."/>
            <person name="Cochrane G."/>
            <person name="Meng A."/>
            <person name="Brown T."/>
            <person name="Cohen L."/>
        </authorList>
    </citation>
    <scope>NUCLEOTIDE SEQUENCE</scope>
    <source>
        <strain evidence="5">CCMP1756</strain>
    </source>
</reference>
<dbReference type="EMBL" id="HBIW01000264">
    <property type="protein sequence ID" value="CAE0684798.1"/>
    <property type="molecule type" value="Transcribed_RNA"/>
</dbReference>
<sequence>MLAARRLLAPAARAPLVPARDFASRKHKKFVKLAKGYRGRTNCFRIAVQRVEKAWQYAFRDRKVKKREMRKSWIRTINAGSREHGVAYNRLICGLRTADIDLNRKVLADLAVSEPHSFAAVVATVRAHDPYLSAQSSKPAAGPLDGLEASRYRWFYDQRGGGDDDVEDPPAVAAGER</sequence>
<organism evidence="5">
    <name type="scientific">Pelagomonas calceolata</name>
    <dbReference type="NCBI Taxonomy" id="35677"/>
    <lineage>
        <taxon>Eukaryota</taxon>
        <taxon>Sar</taxon>
        <taxon>Stramenopiles</taxon>
        <taxon>Ochrophyta</taxon>
        <taxon>Pelagophyceae</taxon>
        <taxon>Pelagomonadales</taxon>
        <taxon>Pelagomonadaceae</taxon>
        <taxon>Pelagomonas</taxon>
    </lineage>
</organism>